<dbReference type="PANTHER" id="PTHR43798:SF33">
    <property type="entry name" value="HYDROLASE, PUTATIVE (AFU_ORTHOLOGUE AFUA_2G14860)-RELATED"/>
    <property type="match status" value="1"/>
</dbReference>
<dbReference type="STRING" id="655815.ZPR_1325"/>
<feature type="domain" description="AB hydrolase-1" evidence="1">
    <location>
        <begin position="18"/>
        <end position="258"/>
    </location>
</feature>
<dbReference type="InterPro" id="IPR029058">
    <property type="entry name" value="AB_hydrolase_fold"/>
</dbReference>
<accession>D5BJJ5</accession>
<dbReference type="AlphaFoldDB" id="D5BJJ5"/>
<dbReference type="Proteomes" id="UP000001654">
    <property type="component" value="Chromosome"/>
</dbReference>
<dbReference type="eggNOG" id="COG0596">
    <property type="taxonomic scope" value="Bacteria"/>
</dbReference>
<dbReference type="InterPro" id="IPR000639">
    <property type="entry name" value="Epox_hydrolase-like"/>
</dbReference>
<protein>
    <submittedName>
        <fullName evidence="2">Alpha/beta hydrolase fold protein</fullName>
    </submittedName>
</protein>
<dbReference type="EMBL" id="CP001650">
    <property type="protein sequence ID" value="ADF51661.1"/>
    <property type="molecule type" value="Genomic_DNA"/>
</dbReference>
<keyword evidence="2" id="KW-0378">Hydrolase</keyword>
<dbReference type="HOGENOM" id="CLU_020336_7_1_10"/>
<evidence type="ECO:0000259" key="1">
    <source>
        <dbReference type="Pfam" id="PF00561"/>
    </source>
</evidence>
<dbReference type="GO" id="GO:0016020">
    <property type="term" value="C:membrane"/>
    <property type="evidence" value="ECO:0007669"/>
    <property type="project" value="TreeGrafter"/>
</dbReference>
<dbReference type="KEGG" id="zpr:ZPR_1325"/>
<dbReference type="PRINTS" id="PR00412">
    <property type="entry name" value="EPOXHYDRLASE"/>
</dbReference>
<dbReference type="GO" id="GO:0016787">
    <property type="term" value="F:hydrolase activity"/>
    <property type="evidence" value="ECO:0007669"/>
    <property type="project" value="UniProtKB-KW"/>
</dbReference>
<dbReference type="PANTHER" id="PTHR43798">
    <property type="entry name" value="MONOACYLGLYCEROL LIPASE"/>
    <property type="match status" value="1"/>
</dbReference>
<proteinExistence type="predicted"/>
<dbReference type="PRINTS" id="PR00111">
    <property type="entry name" value="ABHYDROLASE"/>
</dbReference>
<reference evidence="2 3" key="1">
    <citation type="journal article" date="2010" name="BMC Genomics">
        <title>The complete genome of Zunongwangia profunda SM-A87 reveals its adaptation to the deep-sea environment and ecological role in sedimentary organic nitrogen degradation.</title>
        <authorList>
            <person name="Qin Q.L."/>
            <person name="Zhang X.Y."/>
            <person name="Wang X.M."/>
            <person name="Liu G.M."/>
            <person name="Chen X.L."/>
            <person name="Xie B.B."/>
            <person name="Dang H.Y."/>
            <person name="Zhou B.C."/>
            <person name="Yu J."/>
            <person name="Zhang Y.Z."/>
        </authorList>
    </citation>
    <scope>NUCLEOTIDE SEQUENCE [LARGE SCALE GENOMIC DNA]</scope>
    <source>
        <strain evidence="3">DSM 18752 / CCTCC AB 206139 / SM-A87</strain>
    </source>
</reference>
<sequence length="274" mass="31342">MNVDNEKIAYIEQGEGEIILLLHGWPQTSYTWRKVIPILSKKYRVIALDLPGLGYSDPTTNYDSKFIANKIHHFLTKMEINSFHLVGHDIGAWIATTYSLLYEKNLKTLCLVDAGIPGFIGSDLFSPENADKIWQFYFNQIEDLPEFLIHGKEKAYLKWFFENKSFVKSAINSNDLKIYTDAYKGKEKLKIGFNYYRAFFESSTQNKKLLRKLSIPVLAIGGKQAVGMSLGNSIKKITNNLTNISIDSCGHYIPEEKPDILSYYLMKTIEGVQK</sequence>
<dbReference type="InterPro" id="IPR000073">
    <property type="entry name" value="AB_hydrolase_1"/>
</dbReference>
<dbReference type="SUPFAM" id="SSF53474">
    <property type="entry name" value="alpha/beta-Hydrolases"/>
    <property type="match status" value="1"/>
</dbReference>
<name>D5BJJ5_ZUNPS</name>
<evidence type="ECO:0000313" key="2">
    <source>
        <dbReference type="EMBL" id="ADF51661.1"/>
    </source>
</evidence>
<dbReference type="InterPro" id="IPR050266">
    <property type="entry name" value="AB_hydrolase_sf"/>
</dbReference>
<keyword evidence="3" id="KW-1185">Reference proteome</keyword>
<organism evidence="2 3">
    <name type="scientific">Zunongwangia profunda (strain DSM 18752 / CCTCC AB 206139 / SM-A87)</name>
    <name type="common">Wangia profunda</name>
    <dbReference type="NCBI Taxonomy" id="655815"/>
    <lineage>
        <taxon>Bacteria</taxon>
        <taxon>Pseudomonadati</taxon>
        <taxon>Bacteroidota</taxon>
        <taxon>Flavobacteriia</taxon>
        <taxon>Flavobacteriales</taxon>
        <taxon>Flavobacteriaceae</taxon>
        <taxon>Zunongwangia</taxon>
    </lineage>
</organism>
<evidence type="ECO:0000313" key="3">
    <source>
        <dbReference type="Proteomes" id="UP000001654"/>
    </source>
</evidence>
<dbReference type="Pfam" id="PF00561">
    <property type="entry name" value="Abhydrolase_1"/>
    <property type="match status" value="1"/>
</dbReference>
<dbReference type="Gene3D" id="3.40.50.1820">
    <property type="entry name" value="alpha/beta hydrolase"/>
    <property type="match status" value="1"/>
</dbReference>
<gene>
    <name evidence="2" type="ordered locus">ZPR_1325</name>
</gene>